<dbReference type="Pfam" id="PF09648">
    <property type="entry name" value="YycI"/>
    <property type="match status" value="1"/>
</dbReference>
<name>A0A1R4JJV0_9LACT</name>
<dbReference type="EMBL" id="FUKW01000080">
    <property type="protein sequence ID" value="SJN32282.1"/>
    <property type="molecule type" value="Genomic_DNA"/>
</dbReference>
<dbReference type="GO" id="GO:0016020">
    <property type="term" value="C:membrane"/>
    <property type="evidence" value="ECO:0007669"/>
    <property type="project" value="InterPro"/>
</dbReference>
<gene>
    <name evidence="4" type="ORF">FM115_05795</name>
</gene>
<protein>
    <recommendedName>
        <fullName evidence="3">Regulatory protein YycH-like domain-containing protein</fullName>
    </recommendedName>
</protein>
<evidence type="ECO:0000313" key="5">
    <source>
        <dbReference type="Proteomes" id="UP000195611"/>
    </source>
</evidence>
<reference evidence="4 5" key="1">
    <citation type="submission" date="2017-02" db="EMBL/GenBank/DDBJ databases">
        <authorList>
            <person name="Peterson S.W."/>
        </authorList>
    </citation>
    <scope>NUCLEOTIDE SEQUENCE [LARGE SCALE GENOMIC DNA]</scope>
    <source>
        <strain evidence="4 5">42ea</strain>
    </source>
</reference>
<dbReference type="GeneID" id="96910850"/>
<dbReference type="InterPro" id="IPR018604">
    <property type="entry name" value="YycI-like"/>
</dbReference>
<evidence type="ECO:0000259" key="3">
    <source>
        <dbReference type="Pfam" id="PF09648"/>
    </source>
</evidence>
<dbReference type="RefSeq" id="WP_087058249.1">
    <property type="nucleotide sequence ID" value="NZ_FUKW01000080.1"/>
</dbReference>
<keyword evidence="2" id="KW-0472">Membrane</keyword>
<evidence type="ECO:0000313" key="4">
    <source>
        <dbReference type="EMBL" id="SJN32282.1"/>
    </source>
</evidence>
<feature type="transmembrane region" description="Helical" evidence="2">
    <location>
        <begin position="9"/>
        <end position="27"/>
    </location>
</feature>
<accession>A0A1R4JJV0</accession>
<feature type="domain" description="Regulatory protein YycH-like" evidence="3">
    <location>
        <begin position="38"/>
        <end position="260"/>
    </location>
</feature>
<dbReference type="Gene3D" id="2.40.128.690">
    <property type="entry name" value="YycH protein, domain 3-like"/>
    <property type="match status" value="1"/>
</dbReference>
<evidence type="ECO:0000256" key="1">
    <source>
        <dbReference type="SAM" id="MobiDB-lite"/>
    </source>
</evidence>
<sequence length="296" mass="33412">MDFKKIENIFLLAFVLLNIYLLVSFISRTDLQYATTNPTQDFTSDMRDRGIEYPQTLPEVESEVYYMQADANILLEENAESLKNQAGSVDSEGTLYTSILTDPIELEGNPEDGFTEADRTLLDEFVNSSSVLFGDQYKYLRYDREGSRFIYSQMVNGIPVGDGTSEISFIYGSDGDIISYQQTYAGPMKEQGSSDELITAERAIEILFQNNELESGSKVETPILAYQRTLNLENLSMYGPIWLIPVTNSNDSEVFRVDAIDTNGRILSDPTNKPDLEEIDELEDTSDMQEPTEAEE</sequence>
<proteinExistence type="predicted"/>
<keyword evidence="2" id="KW-1133">Transmembrane helix</keyword>
<evidence type="ECO:0000256" key="2">
    <source>
        <dbReference type="SAM" id="Phobius"/>
    </source>
</evidence>
<dbReference type="Proteomes" id="UP000195611">
    <property type="component" value="Unassembled WGS sequence"/>
</dbReference>
<dbReference type="AlphaFoldDB" id="A0A1R4JJV0"/>
<feature type="compositionally biased region" description="Acidic residues" evidence="1">
    <location>
        <begin position="277"/>
        <end position="296"/>
    </location>
</feature>
<feature type="region of interest" description="Disordered" evidence="1">
    <location>
        <begin position="265"/>
        <end position="296"/>
    </location>
</feature>
<keyword evidence="2" id="KW-0812">Transmembrane</keyword>
<organism evidence="4 5">
    <name type="scientific">Marinilactibacillus psychrotolerans 42ea</name>
    <dbReference type="NCBI Taxonomy" id="1255609"/>
    <lineage>
        <taxon>Bacteria</taxon>
        <taxon>Bacillati</taxon>
        <taxon>Bacillota</taxon>
        <taxon>Bacilli</taxon>
        <taxon>Lactobacillales</taxon>
        <taxon>Carnobacteriaceae</taxon>
        <taxon>Marinilactibacillus</taxon>
    </lineage>
</organism>